<dbReference type="PANTHER" id="PTHR14699:SF0">
    <property type="entry name" value="TETRATRICOPEPTIDE REPEAT PROTEIN 21 HOMOLOG"/>
    <property type="match status" value="1"/>
</dbReference>
<evidence type="ECO:0000313" key="3">
    <source>
        <dbReference type="Proteomes" id="UP000887574"/>
    </source>
</evidence>
<name>A0A915CUD6_9BILA</name>
<evidence type="ECO:0000259" key="1">
    <source>
        <dbReference type="Pfam" id="PF00125"/>
    </source>
</evidence>
<proteinExistence type="predicted"/>
<dbReference type="GO" id="GO:0046982">
    <property type="term" value="F:protein heterodimerization activity"/>
    <property type="evidence" value="ECO:0007669"/>
    <property type="project" value="InterPro"/>
</dbReference>
<dbReference type="GO" id="GO:0030991">
    <property type="term" value="C:intraciliary transport particle A"/>
    <property type="evidence" value="ECO:0007669"/>
    <property type="project" value="TreeGrafter"/>
</dbReference>
<dbReference type="GO" id="GO:0061512">
    <property type="term" value="P:protein localization to cilium"/>
    <property type="evidence" value="ECO:0007669"/>
    <property type="project" value="TreeGrafter"/>
</dbReference>
<dbReference type="PANTHER" id="PTHR14699">
    <property type="entry name" value="STI2 PROTEIN-RELATED"/>
    <property type="match status" value="1"/>
</dbReference>
<dbReference type="Pfam" id="PF00125">
    <property type="entry name" value="Histone"/>
    <property type="match status" value="1"/>
</dbReference>
<dbReference type="InterPro" id="IPR040364">
    <property type="entry name" value="TTC21A/TTC21B"/>
</dbReference>
<keyword evidence="3" id="KW-1185">Reference proteome</keyword>
<dbReference type="SUPFAM" id="SSF47113">
    <property type="entry name" value="Histone-fold"/>
    <property type="match status" value="1"/>
</dbReference>
<dbReference type="InterPro" id="IPR007125">
    <property type="entry name" value="H2A/H2B/H3"/>
</dbReference>
<dbReference type="InterPro" id="IPR009072">
    <property type="entry name" value="Histone-fold"/>
</dbReference>
<feature type="domain" description="Core Histone H2A/H2B/H3" evidence="1">
    <location>
        <begin position="268"/>
        <end position="305"/>
    </location>
</feature>
<dbReference type="InterPro" id="IPR056833">
    <property type="entry name" value="ARM_TT21_N"/>
</dbReference>
<dbReference type="SUPFAM" id="SSF48452">
    <property type="entry name" value="TPR-like"/>
    <property type="match status" value="1"/>
</dbReference>
<feature type="domain" description="Tetratricopeptide repeat protein 21A/21B N-terminal ARM repeat" evidence="2">
    <location>
        <begin position="9"/>
        <end position="233"/>
    </location>
</feature>
<sequence>MDPNALAYVNYLIREKFHGSALIKVEELLQQSSDNGHLLLLKAFCLSFTANSGKASDAIRLLKRMDGKFSDYQIAILYGLRMAYSNENKLDRESLKETEKAIQQLAATSNPETATYSAAILLALEGNYDKARPLIAKIATPSTTNSSYLTLRGWLEVLSGRDMRAALEMFEKSILINKSAEAFLGKAKVFEKRQNAAEMKTVLNSLISANPTFLPGYIELIKTSAMTRNWDEVNELVQKIALFQNQAVSELQNYLIQGSKKQLLDLENGLAECCLTALLKNANMIVLHAKRSTILPLDIRLARRIRGVTKKVVGNFRIKP</sequence>
<dbReference type="WBParaSite" id="jg12712">
    <property type="protein sequence ID" value="jg12712"/>
    <property type="gene ID" value="jg12712"/>
</dbReference>
<dbReference type="InterPro" id="IPR011990">
    <property type="entry name" value="TPR-like_helical_dom_sf"/>
</dbReference>
<dbReference type="GO" id="GO:0003677">
    <property type="term" value="F:DNA binding"/>
    <property type="evidence" value="ECO:0007669"/>
    <property type="project" value="InterPro"/>
</dbReference>
<reference evidence="4" key="1">
    <citation type="submission" date="2022-11" db="UniProtKB">
        <authorList>
            <consortium name="WormBaseParasite"/>
        </authorList>
    </citation>
    <scope>IDENTIFICATION</scope>
</reference>
<dbReference type="Proteomes" id="UP000887574">
    <property type="component" value="Unplaced"/>
</dbReference>
<dbReference type="GO" id="GO:0035721">
    <property type="term" value="P:intraciliary retrograde transport"/>
    <property type="evidence" value="ECO:0007669"/>
    <property type="project" value="TreeGrafter"/>
</dbReference>
<evidence type="ECO:0000313" key="4">
    <source>
        <dbReference type="WBParaSite" id="jg12712"/>
    </source>
</evidence>
<dbReference type="Gene3D" id="1.25.40.10">
    <property type="entry name" value="Tetratricopeptide repeat domain"/>
    <property type="match status" value="1"/>
</dbReference>
<organism evidence="3 4">
    <name type="scientific">Ditylenchus dipsaci</name>
    <dbReference type="NCBI Taxonomy" id="166011"/>
    <lineage>
        <taxon>Eukaryota</taxon>
        <taxon>Metazoa</taxon>
        <taxon>Ecdysozoa</taxon>
        <taxon>Nematoda</taxon>
        <taxon>Chromadorea</taxon>
        <taxon>Rhabditida</taxon>
        <taxon>Tylenchina</taxon>
        <taxon>Tylenchomorpha</taxon>
        <taxon>Sphaerularioidea</taxon>
        <taxon>Anguinidae</taxon>
        <taxon>Anguininae</taxon>
        <taxon>Ditylenchus</taxon>
    </lineage>
</organism>
<protein>
    <submittedName>
        <fullName evidence="4">Histone H2A/H2B/H3 domain-containing protein</fullName>
    </submittedName>
</protein>
<accession>A0A915CUD6</accession>
<evidence type="ECO:0000259" key="2">
    <source>
        <dbReference type="Pfam" id="PF25062"/>
    </source>
</evidence>
<dbReference type="AlphaFoldDB" id="A0A915CUD6"/>
<dbReference type="GO" id="GO:0005929">
    <property type="term" value="C:cilium"/>
    <property type="evidence" value="ECO:0007669"/>
    <property type="project" value="GOC"/>
</dbReference>
<dbReference type="Gene3D" id="1.10.20.10">
    <property type="entry name" value="Histone, subunit A"/>
    <property type="match status" value="1"/>
</dbReference>
<dbReference type="Pfam" id="PF25062">
    <property type="entry name" value="ARM_TT21_N"/>
    <property type="match status" value="1"/>
</dbReference>